<dbReference type="Gene3D" id="3.40.50.1820">
    <property type="entry name" value="alpha/beta hydrolase"/>
    <property type="match status" value="1"/>
</dbReference>
<feature type="domain" description="Alpha/beta hydrolase fold-3" evidence="2">
    <location>
        <begin position="95"/>
        <end position="297"/>
    </location>
</feature>
<dbReference type="GO" id="GO:0016787">
    <property type="term" value="F:hydrolase activity"/>
    <property type="evidence" value="ECO:0007669"/>
    <property type="project" value="UniProtKB-KW"/>
</dbReference>
<accession>A0A1H4XM31</accession>
<sequence>MTDVGRAAPALRDDQRDLPLDPQMQAVVRVFQQHFAEPMRELGASEIRARRAALRSATAPAIQLADVFDLQIPGRDGDIPTRHYRPQSGPADGIVVYFHGGGWVLGSLDESDGLCRLLAALTGCDVVSVDYRLAPEHVYPAAVNDTEDAVRWVANTLAGSAPLVLMGDSAGGNLVAAVAQSAREHALPAIALQVLVYPVLDHRMNSDSYRDRGDKLLISADDMDWFWSQYVPDVNARSQADASPGLTANLRGLAPAVVVVAEHDPMRDEVLDYARRLEDASVPTTVHRYDTVAHGFFSMFGTLAVADDAIRSVAVAISDACRSAKS</sequence>
<dbReference type="Proteomes" id="UP000183561">
    <property type="component" value="Unassembled WGS sequence"/>
</dbReference>
<evidence type="ECO:0000256" key="1">
    <source>
        <dbReference type="ARBA" id="ARBA00022801"/>
    </source>
</evidence>
<dbReference type="SUPFAM" id="SSF53474">
    <property type="entry name" value="alpha/beta-Hydrolases"/>
    <property type="match status" value="1"/>
</dbReference>
<name>A0A1H4XM31_9NOCA</name>
<gene>
    <name evidence="3" type="ORF">SAMN04490239_6640</name>
</gene>
<dbReference type="EMBL" id="FNSV01000005">
    <property type="protein sequence ID" value="SED06220.1"/>
    <property type="molecule type" value="Genomic_DNA"/>
</dbReference>
<dbReference type="InterPro" id="IPR013094">
    <property type="entry name" value="AB_hydrolase_3"/>
</dbReference>
<evidence type="ECO:0000259" key="2">
    <source>
        <dbReference type="Pfam" id="PF07859"/>
    </source>
</evidence>
<evidence type="ECO:0000313" key="4">
    <source>
        <dbReference type="Proteomes" id="UP000183561"/>
    </source>
</evidence>
<keyword evidence="1" id="KW-0378">Hydrolase</keyword>
<dbReference type="RefSeq" id="WP_072937142.1">
    <property type="nucleotide sequence ID" value="NZ_FNSV01000005.1"/>
</dbReference>
<dbReference type="Pfam" id="PF07859">
    <property type="entry name" value="Abhydrolase_3"/>
    <property type="match status" value="1"/>
</dbReference>
<reference evidence="4" key="1">
    <citation type="submission" date="2016-10" db="EMBL/GenBank/DDBJ databases">
        <authorList>
            <person name="Varghese N."/>
            <person name="Submissions S."/>
        </authorList>
    </citation>
    <scope>NUCLEOTIDE SEQUENCE [LARGE SCALE GENOMIC DNA]</scope>
    <source>
        <strain evidence="4">DSM 44498</strain>
    </source>
</reference>
<dbReference type="AlphaFoldDB" id="A0A1H4XM31"/>
<proteinExistence type="predicted"/>
<evidence type="ECO:0000313" key="3">
    <source>
        <dbReference type="EMBL" id="SED06220.1"/>
    </source>
</evidence>
<dbReference type="OrthoDB" id="3181909at2"/>
<dbReference type="PANTHER" id="PTHR48081">
    <property type="entry name" value="AB HYDROLASE SUPERFAMILY PROTEIN C4A8.06C"/>
    <property type="match status" value="1"/>
</dbReference>
<dbReference type="InterPro" id="IPR029058">
    <property type="entry name" value="AB_hydrolase_fold"/>
</dbReference>
<protein>
    <submittedName>
        <fullName evidence="3">Acetyl esterase</fullName>
    </submittedName>
</protein>
<dbReference type="InterPro" id="IPR050300">
    <property type="entry name" value="GDXG_lipolytic_enzyme"/>
</dbReference>
<organism evidence="3 4">
    <name type="scientific">Rhodococcus koreensis</name>
    <dbReference type="NCBI Taxonomy" id="99653"/>
    <lineage>
        <taxon>Bacteria</taxon>
        <taxon>Bacillati</taxon>
        <taxon>Actinomycetota</taxon>
        <taxon>Actinomycetes</taxon>
        <taxon>Mycobacteriales</taxon>
        <taxon>Nocardiaceae</taxon>
        <taxon>Rhodococcus</taxon>
    </lineage>
</organism>
<keyword evidence="4" id="KW-1185">Reference proteome</keyword>
<dbReference type="PANTHER" id="PTHR48081:SF8">
    <property type="entry name" value="ALPHA_BETA HYDROLASE FOLD-3 DOMAIN-CONTAINING PROTEIN-RELATED"/>
    <property type="match status" value="1"/>
</dbReference>